<reference evidence="2 3" key="1">
    <citation type="journal article" date="2020" name="Nature">
        <title>Six reference-quality genomes reveal evolution of bat adaptations.</title>
        <authorList>
            <person name="Jebb D."/>
            <person name="Huang Z."/>
            <person name="Pippel M."/>
            <person name="Hughes G.M."/>
            <person name="Lavrichenko K."/>
            <person name="Devanna P."/>
            <person name="Winkler S."/>
            <person name="Jermiin L.S."/>
            <person name="Skirmuntt E.C."/>
            <person name="Katzourakis A."/>
            <person name="Burkitt-Gray L."/>
            <person name="Ray D.A."/>
            <person name="Sullivan K.A.M."/>
            <person name="Roscito J.G."/>
            <person name="Kirilenko B.M."/>
            <person name="Davalos L.M."/>
            <person name="Corthals A.P."/>
            <person name="Power M.L."/>
            <person name="Jones G."/>
            <person name="Ransome R.D."/>
            <person name="Dechmann D.K.N."/>
            <person name="Locatelli A.G."/>
            <person name="Puechmaille S.J."/>
            <person name="Fedrigo O."/>
            <person name="Jarvis E.D."/>
            <person name="Hiller M."/>
            <person name="Vernes S.C."/>
            <person name="Myers E.W."/>
            <person name="Teeling E.C."/>
        </authorList>
    </citation>
    <scope>NUCLEOTIDE SEQUENCE [LARGE SCALE GENOMIC DNA]</scope>
    <source>
        <strain evidence="2">MPipKuh1</strain>
        <tissue evidence="2">Flight muscle</tissue>
    </source>
</reference>
<evidence type="ECO:0000256" key="1">
    <source>
        <dbReference type="SAM" id="MobiDB-lite"/>
    </source>
</evidence>
<evidence type="ECO:0000313" key="2">
    <source>
        <dbReference type="EMBL" id="KAF6305317.1"/>
    </source>
</evidence>
<gene>
    <name evidence="2" type="ORF">mPipKuh1_009208</name>
</gene>
<dbReference type="AlphaFoldDB" id="A0A7J7TXH3"/>
<dbReference type="Proteomes" id="UP000558488">
    <property type="component" value="Unassembled WGS sequence"/>
</dbReference>
<comment type="caution">
    <text evidence="2">The sequence shown here is derived from an EMBL/GenBank/DDBJ whole genome shotgun (WGS) entry which is preliminary data.</text>
</comment>
<evidence type="ECO:0000313" key="3">
    <source>
        <dbReference type="Proteomes" id="UP000558488"/>
    </source>
</evidence>
<protein>
    <submittedName>
        <fullName evidence="2">Uncharacterized protein</fullName>
    </submittedName>
</protein>
<keyword evidence="3" id="KW-1185">Reference proteome</keyword>
<accession>A0A7J7TXH3</accession>
<dbReference type="EMBL" id="JACAGB010000023">
    <property type="protein sequence ID" value="KAF6305317.1"/>
    <property type="molecule type" value="Genomic_DNA"/>
</dbReference>
<name>A0A7J7TXH3_PIPKU</name>
<organism evidence="2 3">
    <name type="scientific">Pipistrellus kuhlii</name>
    <name type="common">Kuhl's pipistrelle</name>
    <dbReference type="NCBI Taxonomy" id="59472"/>
    <lineage>
        <taxon>Eukaryota</taxon>
        <taxon>Metazoa</taxon>
        <taxon>Chordata</taxon>
        <taxon>Craniata</taxon>
        <taxon>Vertebrata</taxon>
        <taxon>Euteleostomi</taxon>
        <taxon>Mammalia</taxon>
        <taxon>Eutheria</taxon>
        <taxon>Laurasiatheria</taxon>
        <taxon>Chiroptera</taxon>
        <taxon>Yangochiroptera</taxon>
        <taxon>Vespertilionidae</taxon>
        <taxon>Pipistrellus</taxon>
    </lineage>
</organism>
<feature type="region of interest" description="Disordered" evidence="1">
    <location>
        <begin position="1"/>
        <end position="38"/>
    </location>
</feature>
<sequence length="153" mass="17011">MCFRAQTPPMPQPPQDGRLPHLLQPGPHSCTTPPKWQPGHGVRRRPAFCYCPLVLKEHQAMLRSQSLGRWLPGSSHSPQSSWGAWPCPKAATPGGRPNAVAEWGACLLLWQEPCVSLGTELHRRMSQTTDTLPHLYPVITSLRLHPCEQTTDS</sequence>
<proteinExistence type="predicted"/>